<dbReference type="Proteomes" id="UP000314294">
    <property type="component" value="Unassembled WGS sequence"/>
</dbReference>
<dbReference type="EMBL" id="SRLO01001174">
    <property type="protein sequence ID" value="TNN40606.1"/>
    <property type="molecule type" value="Genomic_DNA"/>
</dbReference>
<keyword evidence="2" id="KW-0812">Transmembrane</keyword>
<proteinExistence type="predicted"/>
<gene>
    <name evidence="4" type="ORF">EYF80_049222</name>
</gene>
<keyword evidence="3" id="KW-0732">Signal</keyword>
<dbReference type="InterPro" id="IPR037055">
    <property type="entry name" value="MHC_I-like_Ag-recog_sf"/>
</dbReference>
<keyword evidence="1" id="KW-0325">Glycoprotein</keyword>
<evidence type="ECO:0000256" key="1">
    <source>
        <dbReference type="ARBA" id="ARBA00023180"/>
    </source>
</evidence>
<protein>
    <submittedName>
        <fullName evidence="4">Uncharacterized protein</fullName>
    </submittedName>
</protein>
<reference evidence="4 5" key="1">
    <citation type="submission" date="2019-03" db="EMBL/GenBank/DDBJ databases">
        <title>First draft genome of Liparis tanakae, snailfish: a comprehensive survey of snailfish specific genes.</title>
        <authorList>
            <person name="Kim W."/>
            <person name="Song I."/>
            <person name="Jeong J.-H."/>
            <person name="Kim D."/>
            <person name="Kim S."/>
            <person name="Ryu S."/>
            <person name="Song J.Y."/>
            <person name="Lee S.K."/>
        </authorList>
    </citation>
    <scope>NUCLEOTIDE SEQUENCE [LARGE SCALE GENOMIC DNA]</scope>
    <source>
        <tissue evidence="4">Muscle</tissue>
    </source>
</reference>
<accession>A0A4Z2FHB4</accession>
<name>A0A4Z2FHB4_9TELE</name>
<feature type="transmembrane region" description="Helical" evidence="2">
    <location>
        <begin position="176"/>
        <end position="197"/>
    </location>
</feature>
<dbReference type="InterPro" id="IPR011162">
    <property type="entry name" value="MHC_I/II-like_Ag-recog"/>
</dbReference>
<dbReference type="OrthoDB" id="8936769at2759"/>
<evidence type="ECO:0000256" key="3">
    <source>
        <dbReference type="SAM" id="SignalP"/>
    </source>
</evidence>
<dbReference type="SUPFAM" id="SSF54452">
    <property type="entry name" value="MHC antigen-recognition domain"/>
    <property type="match status" value="1"/>
</dbReference>
<feature type="signal peptide" evidence="3">
    <location>
        <begin position="1"/>
        <end position="17"/>
    </location>
</feature>
<feature type="chain" id="PRO_5021292406" evidence="3">
    <location>
        <begin position="18"/>
        <end position="228"/>
    </location>
</feature>
<organism evidence="4 5">
    <name type="scientific">Liparis tanakae</name>
    <name type="common">Tanaka's snailfish</name>
    <dbReference type="NCBI Taxonomy" id="230148"/>
    <lineage>
        <taxon>Eukaryota</taxon>
        <taxon>Metazoa</taxon>
        <taxon>Chordata</taxon>
        <taxon>Craniata</taxon>
        <taxon>Vertebrata</taxon>
        <taxon>Euteleostomi</taxon>
        <taxon>Actinopterygii</taxon>
        <taxon>Neopterygii</taxon>
        <taxon>Teleostei</taxon>
        <taxon>Neoteleostei</taxon>
        <taxon>Acanthomorphata</taxon>
        <taxon>Eupercaria</taxon>
        <taxon>Perciformes</taxon>
        <taxon>Cottioidei</taxon>
        <taxon>Cottales</taxon>
        <taxon>Liparidae</taxon>
        <taxon>Liparis</taxon>
    </lineage>
</organism>
<dbReference type="Gene3D" id="3.30.500.10">
    <property type="entry name" value="MHC class I-like antigen recognition-like"/>
    <property type="match status" value="1"/>
</dbReference>
<sequence length="228" mass="25223">MHLLCMLLLMACDFSLGSPVPVDTVIVQVQQRRVVGAQQVVEQVLLNGVSLTGKSQEVDGIIQTMSADPFLPTLVSFNQTSVMRNHTVLRSRECILEGSQLHWADRVFYDGKVYLTLDHTGTWTAHGPEALAFKAAWDREEPSTQTERTHLREGCINLMRELMLSEEPSGMSVPQFAIPILGLLVLIGLIMISLRLAKKHGVIGSIVHYPKDMSETPADVKGSGYRSL</sequence>
<evidence type="ECO:0000313" key="5">
    <source>
        <dbReference type="Proteomes" id="UP000314294"/>
    </source>
</evidence>
<keyword evidence="2" id="KW-0472">Membrane</keyword>
<comment type="caution">
    <text evidence="4">The sequence shown here is derived from an EMBL/GenBank/DDBJ whole genome shotgun (WGS) entry which is preliminary data.</text>
</comment>
<keyword evidence="2" id="KW-1133">Transmembrane helix</keyword>
<evidence type="ECO:0000256" key="2">
    <source>
        <dbReference type="SAM" id="Phobius"/>
    </source>
</evidence>
<dbReference type="AlphaFoldDB" id="A0A4Z2FHB4"/>
<evidence type="ECO:0000313" key="4">
    <source>
        <dbReference type="EMBL" id="TNN40606.1"/>
    </source>
</evidence>
<keyword evidence="5" id="KW-1185">Reference proteome</keyword>